<dbReference type="EMBL" id="MT141578">
    <property type="protein sequence ID" value="QJA67996.1"/>
    <property type="molecule type" value="Genomic_DNA"/>
</dbReference>
<dbReference type="EMBL" id="MT144089">
    <property type="protein sequence ID" value="QJA48530.1"/>
    <property type="molecule type" value="Genomic_DNA"/>
</dbReference>
<accession>A0A6H1ZMU8</accession>
<gene>
    <name evidence="4" type="ORF">MM415A00131_0070</name>
    <name evidence="2" type="ORF">MM415B00138_0046</name>
    <name evidence="1" type="ORF">TM448A01005_0002</name>
    <name evidence="3" type="ORF">TM448B01094_0022</name>
</gene>
<evidence type="ECO:0000313" key="2">
    <source>
        <dbReference type="EMBL" id="QJA67996.1"/>
    </source>
</evidence>
<dbReference type="AlphaFoldDB" id="A0A6H1ZMU8"/>
<evidence type="ECO:0000313" key="1">
    <source>
        <dbReference type="EMBL" id="QJA48530.1"/>
    </source>
</evidence>
<sequence length="94" mass="10959">MPKRLSENKKCPRCKGTAFKIDEDLDSPKRLVFGIYECAGCNLMFDVFLTSKKIKIHDNEKNKIDCLEYFKTGHYVEKLVDHDRHYGLGKFIDA</sequence>
<dbReference type="EMBL" id="MT145193">
    <property type="protein sequence ID" value="QJI05052.1"/>
    <property type="molecule type" value="Genomic_DNA"/>
</dbReference>
<evidence type="ECO:0000313" key="3">
    <source>
        <dbReference type="EMBL" id="QJH97827.1"/>
    </source>
</evidence>
<name>A0A6H1ZMU8_9ZZZZ</name>
<reference evidence="1" key="1">
    <citation type="submission" date="2020-03" db="EMBL/GenBank/DDBJ databases">
        <title>The deep terrestrial virosphere.</title>
        <authorList>
            <person name="Holmfeldt K."/>
            <person name="Nilsson E."/>
            <person name="Simone D."/>
            <person name="Lopez-Fernandez M."/>
            <person name="Wu X."/>
            <person name="de Brujin I."/>
            <person name="Lundin D."/>
            <person name="Andersson A."/>
            <person name="Bertilsson S."/>
            <person name="Dopson M."/>
        </authorList>
    </citation>
    <scope>NUCLEOTIDE SEQUENCE</scope>
    <source>
        <strain evidence="4">MM415A00131</strain>
        <strain evidence="2">MM415B00138</strain>
        <strain evidence="1">TM448A01005</strain>
        <strain evidence="3">TM448B01094</strain>
    </source>
</reference>
<protein>
    <submittedName>
        <fullName evidence="1">Uncharacterized protein</fullName>
    </submittedName>
</protein>
<dbReference type="EMBL" id="MT144703">
    <property type="protein sequence ID" value="QJH97827.1"/>
    <property type="molecule type" value="Genomic_DNA"/>
</dbReference>
<proteinExistence type="predicted"/>
<organism evidence="1">
    <name type="scientific">viral metagenome</name>
    <dbReference type="NCBI Taxonomy" id="1070528"/>
    <lineage>
        <taxon>unclassified sequences</taxon>
        <taxon>metagenomes</taxon>
        <taxon>organismal metagenomes</taxon>
    </lineage>
</organism>
<evidence type="ECO:0000313" key="4">
    <source>
        <dbReference type="EMBL" id="QJI05052.1"/>
    </source>
</evidence>